<gene>
    <name evidence="1" type="ordered locus">MTR_1g051065</name>
</gene>
<dbReference type="Proteomes" id="UP000002051">
    <property type="component" value="Unassembled WGS sequence"/>
</dbReference>
<proteinExistence type="predicted"/>
<dbReference type="HOGENOM" id="CLU_1549874_0_0_1"/>
<accession>A0A072VJ59</accession>
<dbReference type="AlphaFoldDB" id="A0A072VJ59"/>
<protein>
    <submittedName>
        <fullName evidence="1 2">Uncharacterized protein</fullName>
    </submittedName>
</protein>
<evidence type="ECO:0000313" key="2">
    <source>
        <dbReference type="EnsemblPlants" id="KEH41448"/>
    </source>
</evidence>
<sequence length="173" mass="19498">MAGLLLPCSFNHGVLIGEFSSFIHLALGELHYLPNKWKQRVTKAAAQQSNTQHDLKVKPAFSSAYTRASWSINSLVIGQIDRRSWIGIRQNCSPKLVWFRRLLSFEIAGKNDPKGVIYSLLMGFFLRDLSSKKAGFLVFLAYLGGLRRLLEVSRSRGGRRPEEDAPRPPKSLL</sequence>
<evidence type="ECO:0000313" key="1">
    <source>
        <dbReference type="EMBL" id="KEH41448.1"/>
    </source>
</evidence>
<dbReference type="EnsemblPlants" id="KEH41448">
    <property type="protein sequence ID" value="KEH41448"/>
    <property type="gene ID" value="MTR_1g051065"/>
</dbReference>
<name>A0A072VJ59_MEDTR</name>
<reference evidence="2" key="3">
    <citation type="submission" date="2015-04" db="UniProtKB">
        <authorList>
            <consortium name="EnsemblPlants"/>
        </authorList>
    </citation>
    <scope>IDENTIFICATION</scope>
    <source>
        <strain evidence="2">cv. Jemalong A17</strain>
    </source>
</reference>
<reference evidence="1 3" key="1">
    <citation type="journal article" date="2011" name="Nature">
        <title>The Medicago genome provides insight into the evolution of rhizobial symbioses.</title>
        <authorList>
            <person name="Young N.D."/>
            <person name="Debelle F."/>
            <person name="Oldroyd G.E."/>
            <person name="Geurts R."/>
            <person name="Cannon S.B."/>
            <person name="Udvardi M.K."/>
            <person name="Benedito V.A."/>
            <person name="Mayer K.F."/>
            <person name="Gouzy J."/>
            <person name="Schoof H."/>
            <person name="Van de Peer Y."/>
            <person name="Proost S."/>
            <person name="Cook D.R."/>
            <person name="Meyers B.C."/>
            <person name="Spannagl M."/>
            <person name="Cheung F."/>
            <person name="De Mita S."/>
            <person name="Krishnakumar V."/>
            <person name="Gundlach H."/>
            <person name="Zhou S."/>
            <person name="Mudge J."/>
            <person name="Bharti A.K."/>
            <person name="Murray J.D."/>
            <person name="Naoumkina M.A."/>
            <person name="Rosen B."/>
            <person name="Silverstein K.A."/>
            <person name="Tang H."/>
            <person name="Rombauts S."/>
            <person name="Zhao P.X."/>
            <person name="Zhou P."/>
            <person name="Barbe V."/>
            <person name="Bardou P."/>
            <person name="Bechner M."/>
            <person name="Bellec A."/>
            <person name="Berger A."/>
            <person name="Berges H."/>
            <person name="Bidwell S."/>
            <person name="Bisseling T."/>
            <person name="Choisne N."/>
            <person name="Couloux A."/>
            <person name="Denny R."/>
            <person name="Deshpande S."/>
            <person name="Dai X."/>
            <person name="Doyle J.J."/>
            <person name="Dudez A.M."/>
            <person name="Farmer A.D."/>
            <person name="Fouteau S."/>
            <person name="Franken C."/>
            <person name="Gibelin C."/>
            <person name="Gish J."/>
            <person name="Goldstein S."/>
            <person name="Gonzalez A.J."/>
            <person name="Green P.J."/>
            <person name="Hallab A."/>
            <person name="Hartog M."/>
            <person name="Hua A."/>
            <person name="Humphray S.J."/>
            <person name="Jeong D.H."/>
            <person name="Jing Y."/>
            <person name="Jocker A."/>
            <person name="Kenton S.M."/>
            <person name="Kim D.J."/>
            <person name="Klee K."/>
            <person name="Lai H."/>
            <person name="Lang C."/>
            <person name="Lin S."/>
            <person name="Macmil S.L."/>
            <person name="Magdelenat G."/>
            <person name="Matthews L."/>
            <person name="McCorrison J."/>
            <person name="Monaghan E.L."/>
            <person name="Mun J.H."/>
            <person name="Najar F.Z."/>
            <person name="Nicholson C."/>
            <person name="Noirot C."/>
            <person name="O'Bleness M."/>
            <person name="Paule C.R."/>
            <person name="Poulain J."/>
            <person name="Prion F."/>
            <person name="Qin B."/>
            <person name="Qu C."/>
            <person name="Retzel E.F."/>
            <person name="Riddle C."/>
            <person name="Sallet E."/>
            <person name="Samain S."/>
            <person name="Samson N."/>
            <person name="Sanders I."/>
            <person name="Saurat O."/>
            <person name="Scarpelli C."/>
            <person name="Schiex T."/>
            <person name="Segurens B."/>
            <person name="Severin A.J."/>
            <person name="Sherrier D.J."/>
            <person name="Shi R."/>
            <person name="Sims S."/>
            <person name="Singer S.R."/>
            <person name="Sinharoy S."/>
            <person name="Sterck L."/>
            <person name="Viollet A."/>
            <person name="Wang B.B."/>
            <person name="Wang K."/>
            <person name="Wang M."/>
            <person name="Wang X."/>
            <person name="Warfsmann J."/>
            <person name="Weissenbach J."/>
            <person name="White D.D."/>
            <person name="White J.D."/>
            <person name="Wiley G.B."/>
            <person name="Wincker P."/>
            <person name="Xing Y."/>
            <person name="Yang L."/>
            <person name="Yao Z."/>
            <person name="Ying F."/>
            <person name="Zhai J."/>
            <person name="Zhou L."/>
            <person name="Zuber A."/>
            <person name="Denarie J."/>
            <person name="Dixon R.A."/>
            <person name="May G.D."/>
            <person name="Schwartz D.C."/>
            <person name="Rogers J."/>
            <person name="Quetier F."/>
            <person name="Town C.D."/>
            <person name="Roe B.A."/>
        </authorList>
    </citation>
    <scope>NUCLEOTIDE SEQUENCE [LARGE SCALE GENOMIC DNA]</scope>
    <source>
        <strain evidence="1">A17</strain>
        <strain evidence="2 3">cv. Jemalong A17</strain>
    </source>
</reference>
<evidence type="ECO:0000313" key="3">
    <source>
        <dbReference type="Proteomes" id="UP000002051"/>
    </source>
</evidence>
<keyword evidence="3" id="KW-1185">Reference proteome</keyword>
<organism evidence="1 3">
    <name type="scientific">Medicago truncatula</name>
    <name type="common">Barrel medic</name>
    <name type="synonym">Medicago tribuloides</name>
    <dbReference type="NCBI Taxonomy" id="3880"/>
    <lineage>
        <taxon>Eukaryota</taxon>
        <taxon>Viridiplantae</taxon>
        <taxon>Streptophyta</taxon>
        <taxon>Embryophyta</taxon>
        <taxon>Tracheophyta</taxon>
        <taxon>Spermatophyta</taxon>
        <taxon>Magnoliopsida</taxon>
        <taxon>eudicotyledons</taxon>
        <taxon>Gunneridae</taxon>
        <taxon>Pentapetalae</taxon>
        <taxon>rosids</taxon>
        <taxon>fabids</taxon>
        <taxon>Fabales</taxon>
        <taxon>Fabaceae</taxon>
        <taxon>Papilionoideae</taxon>
        <taxon>50 kb inversion clade</taxon>
        <taxon>NPAAA clade</taxon>
        <taxon>Hologalegina</taxon>
        <taxon>IRL clade</taxon>
        <taxon>Trifolieae</taxon>
        <taxon>Medicago</taxon>
    </lineage>
</organism>
<reference evidence="1 3" key="2">
    <citation type="journal article" date="2014" name="BMC Genomics">
        <title>An improved genome release (version Mt4.0) for the model legume Medicago truncatula.</title>
        <authorList>
            <person name="Tang H."/>
            <person name="Krishnakumar V."/>
            <person name="Bidwell S."/>
            <person name="Rosen B."/>
            <person name="Chan A."/>
            <person name="Zhou S."/>
            <person name="Gentzbittel L."/>
            <person name="Childs K.L."/>
            <person name="Yandell M."/>
            <person name="Gundlach H."/>
            <person name="Mayer K.F."/>
            <person name="Schwartz D.C."/>
            <person name="Town C.D."/>
        </authorList>
    </citation>
    <scope>GENOME REANNOTATION</scope>
    <source>
        <strain evidence="1">A17</strain>
        <strain evidence="2 3">cv. Jemalong A17</strain>
    </source>
</reference>
<dbReference type="EMBL" id="CM001217">
    <property type="protein sequence ID" value="KEH41448.1"/>
    <property type="molecule type" value="Genomic_DNA"/>
</dbReference>